<protein>
    <submittedName>
        <fullName evidence="1">Uncharacterized protein</fullName>
    </submittedName>
</protein>
<reference evidence="1 2" key="1">
    <citation type="submission" date="2014-05" db="EMBL/GenBank/DDBJ databases">
        <title>Genome Sequence of Flavobacterium sp. EM1321.</title>
        <authorList>
            <person name="Shin S.-K."/>
            <person name="Yi H."/>
        </authorList>
    </citation>
    <scope>NUCLEOTIDE SEQUENCE [LARGE SCALE GENOMIC DNA]</scope>
    <source>
        <strain evidence="1 2">EM1321</strain>
    </source>
</reference>
<dbReference type="AlphaFoldDB" id="A0A066WIL9"/>
<comment type="caution">
    <text evidence="1">The sequence shown here is derived from an EMBL/GenBank/DDBJ whole genome shotgun (WGS) entry which is preliminary data.</text>
</comment>
<keyword evidence="2" id="KW-1185">Reference proteome</keyword>
<organism evidence="1 2">
    <name type="scientific">Flavobacterium seoulense</name>
    <dbReference type="NCBI Taxonomy" id="1492738"/>
    <lineage>
        <taxon>Bacteria</taxon>
        <taxon>Pseudomonadati</taxon>
        <taxon>Bacteroidota</taxon>
        <taxon>Flavobacteriia</taxon>
        <taxon>Flavobacteriales</taxon>
        <taxon>Flavobacteriaceae</taxon>
        <taxon>Flavobacterium</taxon>
    </lineage>
</organism>
<name>A0A066WIL9_9FLAO</name>
<evidence type="ECO:0000313" key="2">
    <source>
        <dbReference type="Proteomes" id="UP000027064"/>
    </source>
</evidence>
<sequence>MLSRKSNTNRKLNENKKSSIFYLRYFYPKFALKTIQY</sequence>
<proteinExistence type="predicted"/>
<dbReference type="EMBL" id="JNCA01000032">
    <property type="protein sequence ID" value="KDN53832.1"/>
    <property type="molecule type" value="Genomic_DNA"/>
</dbReference>
<dbReference type="Proteomes" id="UP000027064">
    <property type="component" value="Unassembled WGS sequence"/>
</dbReference>
<evidence type="ECO:0000313" key="1">
    <source>
        <dbReference type="EMBL" id="KDN53832.1"/>
    </source>
</evidence>
<dbReference type="PATRIC" id="fig|1492738.3.peg.2983"/>
<gene>
    <name evidence="1" type="ORF">FEM21_29980</name>
</gene>
<dbReference type="STRING" id="1492738.FEM21_29980"/>
<accession>A0A066WIL9</accession>